<dbReference type="InterPro" id="IPR048328">
    <property type="entry name" value="Dyp_perox_C"/>
</dbReference>
<evidence type="ECO:0000256" key="5">
    <source>
        <dbReference type="ARBA" id="ARBA00022729"/>
    </source>
</evidence>
<dbReference type="Pfam" id="PF20628">
    <property type="entry name" value="Dyp_perox_C"/>
    <property type="match status" value="1"/>
</dbReference>
<evidence type="ECO:0000256" key="3">
    <source>
        <dbReference type="ARBA" id="ARBA00022617"/>
    </source>
</evidence>
<comment type="cofactor">
    <cofactor evidence="1">
        <name>heme b</name>
        <dbReference type="ChEBI" id="CHEBI:60344"/>
    </cofactor>
</comment>
<evidence type="ECO:0000256" key="7">
    <source>
        <dbReference type="ARBA" id="ARBA00023004"/>
    </source>
</evidence>
<dbReference type="NCBIfam" id="TIGR01413">
    <property type="entry name" value="Dyp_perox_fam"/>
    <property type="match status" value="1"/>
</dbReference>
<evidence type="ECO:0000313" key="12">
    <source>
        <dbReference type="Proteomes" id="UP001497453"/>
    </source>
</evidence>
<name>A0ABP1E8G6_9APHY</name>
<dbReference type="Pfam" id="PF21105">
    <property type="entry name" value="DyP_N"/>
    <property type="match status" value="1"/>
</dbReference>
<dbReference type="PROSITE" id="PS51404">
    <property type="entry name" value="DYP_PEROXIDASE"/>
    <property type="match status" value="1"/>
</dbReference>
<comment type="similarity">
    <text evidence="8">Belongs to the DyP-type peroxidase family.</text>
</comment>
<keyword evidence="12" id="KW-1185">Reference proteome</keyword>
<feature type="domain" description="Dyp-type peroxidase C-terminal" evidence="9">
    <location>
        <begin position="193"/>
        <end position="404"/>
    </location>
</feature>
<keyword evidence="4" id="KW-0479">Metal-binding</keyword>
<reference evidence="12" key="1">
    <citation type="submission" date="2024-04" db="EMBL/GenBank/DDBJ databases">
        <authorList>
            <person name="Shaw F."/>
            <person name="Minotto A."/>
        </authorList>
    </citation>
    <scope>NUCLEOTIDE SEQUENCE [LARGE SCALE GENOMIC DNA]</scope>
</reference>
<dbReference type="Proteomes" id="UP001497453">
    <property type="component" value="Chromosome 9"/>
</dbReference>
<keyword evidence="7" id="KW-0408">Iron</keyword>
<evidence type="ECO:0000259" key="9">
    <source>
        <dbReference type="Pfam" id="PF20628"/>
    </source>
</evidence>
<protein>
    <submittedName>
        <fullName evidence="11">Uncharacterized protein</fullName>
    </submittedName>
</protein>
<evidence type="ECO:0000313" key="11">
    <source>
        <dbReference type="EMBL" id="CAL1715804.1"/>
    </source>
</evidence>
<evidence type="ECO:0000259" key="10">
    <source>
        <dbReference type="Pfam" id="PF21105"/>
    </source>
</evidence>
<sequence length="480" mass="52817">MTTVPPVDLKNIQGDILAGIPKKFETTMFFQISNDVEGFRKRLTQIVPLITTTTEVSGHREAISKNKEEAAAQGRKPDLLPIVGVTLAFSQFGLKKIGVNDPIGDPAFQAGQLADAQNLGDKGTTTNGTFTPDWLPAFKNQVHGVFVIAGDSHITIDARLVQIRLILGTTIHEVFSVTGNVRPGDQKGHEHFGFLDGISNPAVQNFDTKPFPGQETIRPGFILLGRDQDPNIANRPAWAVEGSFLVFRYLSQLVPEFDDFLKKNPIVLPGLTPEQGSEFLGARLVGRWKSGAPLDLAPLQDDPALGADPQRNNNFRYDFPEDFQTQDRCPFAAHVRKTNPRNDLESLGISTEKNRIIRRGVPFGPEVTKDEVTQKKTLHDRGLLFRCYQSVIANGFQFIQHSWANNTGFPIQKPEVPGFDPIIGQAADPTSRTMSGSNPQNQTATLSLPTEWVVSKGGEYFFAPSISVLRDTFALGVHIV</sequence>
<dbReference type="PANTHER" id="PTHR30521">
    <property type="entry name" value="DEFERROCHELATASE/PEROXIDASE"/>
    <property type="match status" value="1"/>
</dbReference>
<evidence type="ECO:0000256" key="1">
    <source>
        <dbReference type="ARBA" id="ARBA00001970"/>
    </source>
</evidence>
<evidence type="ECO:0000256" key="4">
    <source>
        <dbReference type="ARBA" id="ARBA00022723"/>
    </source>
</evidence>
<dbReference type="EMBL" id="OZ037952">
    <property type="protein sequence ID" value="CAL1715804.1"/>
    <property type="molecule type" value="Genomic_DNA"/>
</dbReference>
<dbReference type="InterPro" id="IPR049509">
    <property type="entry name" value="DyP_N"/>
</dbReference>
<evidence type="ECO:0000256" key="8">
    <source>
        <dbReference type="ARBA" id="ARBA00025737"/>
    </source>
</evidence>
<evidence type="ECO:0000256" key="6">
    <source>
        <dbReference type="ARBA" id="ARBA00023002"/>
    </source>
</evidence>
<dbReference type="SUPFAM" id="SSF54909">
    <property type="entry name" value="Dimeric alpha+beta barrel"/>
    <property type="match status" value="1"/>
</dbReference>
<gene>
    <name evidence="11" type="ORF">GFSPODELE1_LOCUS10440</name>
</gene>
<keyword evidence="2" id="KW-0575">Peroxidase</keyword>
<keyword evidence="5" id="KW-0732">Signal</keyword>
<organism evidence="11 12">
    <name type="scientific">Somion occarium</name>
    <dbReference type="NCBI Taxonomy" id="3059160"/>
    <lineage>
        <taxon>Eukaryota</taxon>
        <taxon>Fungi</taxon>
        <taxon>Dikarya</taxon>
        <taxon>Basidiomycota</taxon>
        <taxon>Agaricomycotina</taxon>
        <taxon>Agaricomycetes</taxon>
        <taxon>Polyporales</taxon>
        <taxon>Cerrenaceae</taxon>
        <taxon>Somion</taxon>
    </lineage>
</organism>
<accession>A0ABP1E8G6</accession>
<feature type="domain" description="DyP dimeric alpha+beta barrel" evidence="10">
    <location>
        <begin position="11"/>
        <end position="183"/>
    </location>
</feature>
<keyword evidence="3" id="KW-0349">Heme</keyword>
<dbReference type="InterPro" id="IPR006314">
    <property type="entry name" value="Dyp_peroxidase"/>
</dbReference>
<dbReference type="InterPro" id="IPR011008">
    <property type="entry name" value="Dimeric_a/b-barrel"/>
</dbReference>
<dbReference type="PANTHER" id="PTHR30521:SF4">
    <property type="entry name" value="DEFERROCHELATASE"/>
    <property type="match status" value="1"/>
</dbReference>
<evidence type="ECO:0000256" key="2">
    <source>
        <dbReference type="ARBA" id="ARBA00022559"/>
    </source>
</evidence>
<keyword evidence="6" id="KW-0560">Oxidoreductase</keyword>
<proteinExistence type="inferred from homology"/>